<reference evidence="1" key="1">
    <citation type="submission" date="2021-03" db="EMBL/GenBank/DDBJ databases">
        <authorList>
            <consortium name="Genoscope - CEA"/>
            <person name="William W."/>
        </authorList>
    </citation>
    <scope>NUCLEOTIDE SEQUENCE</scope>
    <source>
        <strain evidence="1">Doubled-haploid Pahang</strain>
    </source>
</reference>
<reference evidence="2" key="2">
    <citation type="submission" date="2021-05" db="UniProtKB">
        <authorList>
            <consortium name="EnsemblPlants"/>
        </authorList>
    </citation>
    <scope>IDENTIFICATION</scope>
    <source>
        <strain evidence="2">subsp. malaccensis</strain>
    </source>
</reference>
<keyword evidence="3" id="KW-1185">Reference proteome</keyword>
<sequence>MASYNSSAMFWISQFMVWHCLLLQDKYGVLEYTLYHLC</sequence>
<dbReference type="Proteomes" id="UP000012960">
    <property type="component" value="Unplaced"/>
</dbReference>
<dbReference type="Gramene" id="Ma02_t17520.1">
    <property type="protein sequence ID" value="Ma02_p17520.1"/>
    <property type="gene ID" value="Ma02_g17520"/>
</dbReference>
<evidence type="ECO:0000313" key="2">
    <source>
        <dbReference type="EnsemblPlants" id="Ma02_p17520.1"/>
    </source>
</evidence>
<dbReference type="EnsemblPlants" id="Ma02_t17520.1">
    <property type="protein sequence ID" value="Ma02_p17520.1"/>
    <property type="gene ID" value="Ma02_g17520"/>
</dbReference>
<organism evidence="2 3">
    <name type="scientific">Musa acuminata subsp. malaccensis</name>
    <name type="common">Wild banana</name>
    <name type="synonym">Musa malaccensis</name>
    <dbReference type="NCBI Taxonomy" id="214687"/>
    <lineage>
        <taxon>Eukaryota</taxon>
        <taxon>Viridiplantae</taxon>
        <taxon>Streptophyta</taxon>
        <taxon>Embryophyta</taxon>
        <taxon>Tracheophyta</taxon>
        <taxon>Spermatophyta</taxon>
        <taxon>Magnoliopsida</taxon>
        <taxon>Liliopsida</taxon>
        <taxon>Zingiberales</taxon>
        <taxon>Musaceae</taxon>
        <taxon>Musa</taxon>
    </lineage>
</organism>
<dbReference type="InParanoid" id="A0A804I3V5"/>
<evidence type="ECO:0000313" key="3">
    <source>
        <dbReference type="Proteomes" id="UP000012960"/>
    </source>
</evidence>
<accession>A0A804I3V5</accession>
<name>A0A804I3V5_MUSAM</name>
<protein>
    <submittedName>
        <fullName evidence="1">(wild Malaysian banana) hypothetical protein</fullName>
    </submittedName>
</protein>
<dbReference type="AlphaFoldDB" id="A0A804I3V5"/>
<dbReference type="EMBL" id="HG996467">
    <property type="protein sequence ID" value="CAG1862342.1"/>
    <property type="molecule type" value="Genomic_DNA"/>
</dbReference>
<proteinExistence type="predicted"/>
<gene>
    <name evidence="1" type="ORF">GSMUA_72360.1</name>
</gene>
<evidence type="ECO:0000313" key="1">
    <source>
        <dbReference type="EMBL" id="CAG1862342.1"/>
    </source>
</evidence>